<organism evidence="4 5">
    <name type="scientific">Spirilliplanes yamanashiensis</name>
    <dbReference type="NCBI Taxonomy" id="42233"/>
    <lineage>
        <taxon>Bacteria</taxon>
        <taxon>Bacillati</taxon>
        <taxon>Actinomycetota</taxon>
        <taxon>Actinomycetes</taxon>
        <taxon>Micromonosporales</taxon>
        <taxon>Micromonosporaceae</taxon>
        <taxon>Spirilliplanes</taxon>
    </lineage>
</organism>
<evidence type="ECO:0000313" key="5">
    <source>
        <dbReference type="Proteomes" id="UP000652013"/>
    </source>
</evidence>
<proteinExistence type="predicted"/>
<feature type="region of interest" description="Disordered" evidence="3">
    <location>
        <begin position="1"/>
        <end position="235"/>
    </location>
</feature>
<feature type="active site" description="Acyl-thioester intermediate" evidence="2">
    <location>
        <position position="521"/>
    </location>
</feature>
<dbReference type="NCBIfam" id="TIGR01076">
    <property type="entry name" value="sortase_fam"/>
    <property type="match status" value="1"/>
</dbReference>
<dbReference type="Proteomes" id="UP000652013">
    <property type="component" value="Unassembled WGS sequence"/>
</dbReference>
<dbReference type="InterPro" id="IPR023365">
    <property type="entry name" value="Sortase_dom-sf"/>
</dbReference>
<evidence type="ECO:0000256" key="2">
    <source>
        <dbReference type="PIRSR" id="PIRSR605754-1"/>
    </source>
</evidence>
<accession>A0A8J3Y7F7</accession>
<dbReference type="Pfam" id="PF04203">
    <property type="entry name" value="Sortase"/>
    <property type="match status" value="1"/>
</dbReference>
<keyword evidence="1" id="KW-0378">Hydrolase</keyword>
<evidence type="ECO:0008006" key="6">
    <source>
        <dbReference type="Google" id="ProtNLM"/>
    </source>
</evidence>
<feature type="compositionally biased region" description="Low complexity" evidence="3">
    <location>
        <begin position="1"/>
        <end position="23"/>
    </location>
</feature>
<sequence length="558" mass="58712">MGVPPVSASASVSAAAVSAAATAAEERQRELMAEVLREQERQQRERRNRERQEQTRRGGIRPDFVNPGPAPHLEGPTRDMRSARPRPYDPPVPPAPAGLAPGVTPGLASGTGPAGTAGTAGHAGLTRGAGPDETARHPAPPAQPRPEPRPRPEPPPVHDGMAARGAAVRPGDEAAARADVPGRGPVQRPEAAHHAEPFAQPPHGAAAVSPLPAQARQQAPAAAGRAGGVPPDMPTAVIGRVADETALIPAVPAEKPPPVVPARPAVPPGGAERPDGAVVAAAAVPTTPVVDDEPAPAEPPKRRAGERVVQLRAENTPEGYKSVYSELTRPTLGSRIRAAVRGLGEAMITFGLVVLLFAAYEVFGNTAEVEAEQSNLDDQLAQEWAQPDPTVSAGPGPKALKPLAGKGIARLYIPKLKKHWVVVEGVEQKDIRHAPGHYPDSAMPGKVGNFSVAGHRNRATFWRLDEVHTGDQMVVETATDWYVYTVTRNHIVLPSAVEVVAPVPGKPGAKPKKAMLTLTTCNPKFDNYQRLIVHAELTSKSKRDRSRPDQGQPAILNG</sequence>
<dbReference type="InterPro" id="IPR042003">
    <property type="entry name" value="Sortase_E"/>
</dbReference>
<dbReference type="Gene3D" id="2.40.260.10">
    <property type="entry name" value="Sortase"/>
    <property type="match status" value="1"/>
</dbReference>
<name>A0A8J3Y7F7_9ACTN</name>
<feature type="compositionally biased region" description="Low complexity" evidence="3">
    <location>
        <begin position="97"/>
        <end position="129"/>
    </location>
</feature>
<keyword evidence="5" id="KW-1185">Reference proteome</keyword>
<dbReference type="SUPFAM" id="SSF63817">
    <property type="entry name" value="Sortase"/>
    <property type="match status" value="1"/>
</dbReference>
<feature type="region of interest" description="Disordered" evidence="3">
    <location>
        <begin position="539"/>
        <end position="558"/>
    </location>
</feature>
<feature type="compositionally biased region" description="Low complexity" evidence="3">
    <location>
        <begin position="212"/>
        <end position="224"/>
    </location>
</feature>
<dbReference type="EMBL" id="BOOY01000014">
    <property type="protein sequence ID" value="GIJ02678.1"/>
    <property type="molecule type" value="Genomic_DNA"/>
</dbReference>
<dbReference type="InterPro" id="IPR053465">
    <property type="entry name" value="Sortase_Class_E"/>
</dbReference>
<feature type="compositionally biased region" description="Basic and acidic residues" evidence="3">
    <location>
        <begin position="24"/>
        <end position="56"/>
    </location>
</feature>
<dbReference type="GO" id="GO:0016787">
    <property type="term" value="F:hydrolase activity"/>
    <property type="evidence" value="ECO:0007669"/>
    <property type="project" value="UniProtKB-KW"/>
</dbReference>
<gene>
    <name evidence="4" type="ORF">Sya03_20300</name>
</gene>
<dbReference type="NCBIfam" id="NF033747">
    <property type="entry name" value="class_E_sortase"/>
    <property type="match status" value="1"/>
</dbReference>
<reference evidence="4" key="1">
    <citation type="submission" date="2021-01" db="EMBL/GenBank/DDBJ databases">
        <title>Whole genome shotgun sequence of Spirilliplanes yamanashiensis NBRC 15828.</title>
        <authorList>
            <person name="Komaki H."/>
            <person name="Tamura T."/>
        </authorList>
    </citation>
    <scope>NUCLEOTIDE SEQUENCE</scope>
    <source>
        <strain evidence="4">NBRC 15828</strain>
    </source>
</reference>
<evidence type="ECO:0000256" key="3">
    <source>
        <dbReference type="SAM" id="MobiDB-lite"/>
    </source>
</evidence>
<comment type="caution">
    <text evidence="4">The sequence shown here is derived from an EMBL/GenBank/DDBJ whole genome shotgun (WGS) entry which is preliminary data.</text>
</comment>
<feature type="active site" description="Proton donor/acceptor" evidence="2">
    <location>
        <position position="455"/>
    </location>
</feature>
<dbReference type="CDD" id="cd05830">
    <property type="entry name" value="Sortase_E"/>
    <property type="match status" value="1"/>
</dbReference>
<protein>
    <recommendedName>
        <fullName evidence="6">Sortase</fullName>
    </recommendedName>
</protein>
<dbReference type="AlphaFoldDB" id="A0A8J3Y7F7"/>
<dbReference type="InterPro" id="IPR005754">
    <property type="entry name" value="Sortase"/>
</dbReference>
<evidence type="ECO:0000256" key="1">
    <source>
        <dbReference type="ARBA" id="ARBA00022801"/>
    </source>
</evidence>
<evidence type="ECO:0000313" key="4">
    <source>
        <dbReference type="EMBL" id="GIJ02678.1"/>
    </source>
</evidence>